<dbReference type="EMBL" id="PTJA01000013">
    <property type="protein sequence ID" value="PPK78696.1"/>
    <property type="molecule type" value="Genomic_DNA"/>
</dbReference>
<comment type="caution">
    <text evidence="2">The sequence shown here is derived from an EMBL/GenBank/DDBJ whole genome shotgun (WGS) entry which is preliminary data.</text>
</comment>
<dbReference type="Pfam" id="PF10719">
    <property type="entry name" value="ComFB"/>
    <property type="match status" value="1"/>
</dbReference>
<sequence>MARKSSKTAHVMNLLAGGEAESSKSEAAKENLAASQAAESKGTIKELTVLAQQASIQMQDSPMSPSPISIIDLSSSVQDPVAELIKQKLEEDEKKELGTGFSKKNEEESLPDPPPDSVSDNGINNGKDSTTADSEEAPIAEQFTESYENSVDETDVQDIDDQNELSISDVNDHVQMDILSVDETDQASMQDSDVLKQTDIGASDDSSQPNKQVSNDTEQPNIPISHELTQVGQINDELAQPDNYSFNEPTKADIQMPSESAPDIQDSIESIAPPIQTEDVPSNSVTDIPATPKASNFKYLNVMEHVVENIARDYVGRLGGCTCEHCIADVTALTLNKLTPKYVVVEPPAASPLLNFYSSRFGPQVIVELTKSCFIVKENPHH</sequence>
<reference evidence="2 3" key="1">
    <citation type="submission" date="2018-02" db="EMBL/GenBank/DDBJ databases">
        <title>Genomic Encyclopedia of Archaeal and Bacterial Type Strains, Phase II (KMG-II): from individual species to whole genera.</title>
        <authorList>
            <person name="Goeker M."/>
        </authorList>
    </citation>
    <scope>NUCLEOTIDE SEQUENCE [LARGE SCALE GENOMIC DNA]</scope>
    <source>
        <strain evidence="2 3">DSM 3808</strain>
    </source>
</reference>
<feature type="region of interest" description="Disordered" evidence="1">
    <location>
        <begin position="1"/>
        <end position="42"/>
    </location>
</feature>
<feature type="compositionally biased region" description="Acidic residues" evidence="1">
    <location>
        <begin position="150"/>
        <end position="163"/>
    </location>
</feature>
<name>A0A2S6HMV4_9FIRM</name>
<proteinExistence type="predicted"/>
<feature type="compositionally biased region" description="Polar residues" evidence="1">
    <location>
        <begin position="204"/>
        <end position="222"/>
    </location>
</feature>
<feature type="region of interest" description="Disordered" evidence="1">
    <location>
        <begin position="240"/>
        <end position="263"/>
    </location>
</feature>
<feature type="compositionally biased region" description="Basic and acidic residues" evidence="1">
    <location>
        <begin position="85"/>
        <end position="107"/>
    </location>
</feature>
<accession>A0A2S6HMV4</accession>
<protein>
    <submittedName>
        <fullName evidence="2">Late competence development protein ComFB</fullName>
    </submittedName>
</protein>
<feature type="compositionally biased region" description="Polar residues" evidence="1">
    <location>
        <begin position="121"/>
        <end position="132"/>
    </location>
</feature>
<dbReference type="OrthoDB" id="5616024at2"/>
<organism evidence="2 3">
    <name type="scientific">Lacrimispora xylanisolvens</name>
    <dbReference type="NCBI Taxonomy" id="384636"/>
    <lineage>
        <taxon>Bacteria</taxon>
        <taxon>Bacillati</taxon>
        <taxon>Bacillota</taxon>
        <taxon>Clostridia</taxon>
        <taxon>Lachnospirales</taxon>
        <taxon>Lachnospiraceae</taxon>
        <taxon>Lacrimispora</taxon>
    </lineage>
</organism>
<feature type="region of interest" description="Disordered" evidence="1">
    <location>
        <begin position="84"/>
        <end position="164"/>
    </location>
</feature>
<dbReference type="Proteomes" id="UP000237749">
    <property type="component" value="Unassembled WGS sequence"/>
</dbReference>
<dbReference type="InterPro" id="IPR019657">
    <property type="entry name" value="ComFB"/>
</dbReference>
<keyword evidence="3" id="KW-1185">Reference proteome</keyword>
<dbReference type="AlphaFoldDB" id="A0A2S6HMV4"/>
<evidence type="ECO:0000256" key="1">
    <source>
        <dbReference type="SAM" id="MobiDB-lite"/>
    </source>
</evidence>
<gene>
    <name evidence="2" type="ORF">BXY41_11326</name>
</gene>
<evidence type="ECO:0000313" key="3">
    <source>
        <dbReference type="Proteomes" id="UP000237749"/>
    </source>
</evidence>
<evidence type="ECO:0000313" key="2">
    <source>
        <dbReference type="EMBL" id="PPK78696.1"/>
    </source>
</evidence>
<feature type="region of interest" description="Disordered" evidence="1">
    <location>
        <begin position="199"/>
        <end position="222"/>
    </location>
</feature>
<dbReference type="RefSeq" id="WP_104438778.1">
    <property type="nucleotide sequence ID" value="NZ_PTJA01000013.1"/>
</dbReference>